<evidence type="ECO:0000313" key="3">
    <source>
        <dbReference type="Proteomes" id="UP001140206"/>
    </source>
</evidence>
<protein>
    <submittedName>
        <fullName evidence="2">HXXXD-type acyl-transferase family protein</fullName>
    </submittedName>
</protein>
<reference evidence="2" key="1">
    <citation type="submission" date="2022-08" db="EMBL/GenBank/DDBJ databases">
        <authorList>
            <person name="Marques A."/>
        </authorList>
    </citation>
    <scope>NUCLEOTIDE SEQUENCE</scope>
    <source>
        <strain evidence="2">RhyPub2mFocal</strain>
        <tissue evidence="2">Leaves</tissue>
    </source>
</reference>
<keyword evidence="3" id="KW-1185">Reference proteome</keyword>
<gene>
    <name evidence="2" type="ORF">LUZ62_083278</name>
</gene>
<dbReference type="EMBL" id="JAMFTS010000005">
    <property type="protein sequence ID" value="KAJ4748873.1"/>
    <property type="molecule type" value="Genomic_DNA"/>
</dbReference>
<proteinExistence type="inferred from homology"/>
<organism evidence="2 3">
    <name type="scientific">Rhynchospora pubera</name>
    <dbReference type="NCBI Taxonomy" id="906938"/>
    <lineage>
        <taxon>Eukaryota</taxon>
        <taxon>Viridiplantae</taxon>
        <taxon>Streptophyta</taxon>
        <taxon>Embryophyta</taxon>
        <taxon>Tracheophyta</taxon>
        <taxon>Spermatophyta</taxon>
        <taxon>Magnoliopsida</taxon>
        <taxon>Liliopsida</taxon>
        <taxon>Poales</taxon>
        <taxon>Cyperaceae</taxon>
        <taxon>Cyperoideae</taxon>
        <taxon>Rhynchosporeae</taxon>
        <taxon>Rhynchospora</taxon>
    </lineage>
</organism>
<dbReference type="AlphaFoldDB" id="A0AAV8C058"/>
<dbReference type="Gene3D" id="3.30.559.10">
    <property type="entry name" value="Chloramphenicol acetyltransferase-like domain"/>
    <property type="match status" value="2"/>
</dbReference>
<dbReference type="InterPro" id="IPR023213">
    <property type="entry name" value="CAT-like_dom_sf"/>
</dbReference>
<dbReference type="PANTHER" id="PTHR31147:SF33">
    <property type="entry name" value="N-HYDROXYCINNAMOYL_BENZOYLTRANSFERASE, PUTATIVE-RELATED"/>
    <property type="match status" value="1"/>
</dbReference>
<sequence>MVAVLPRRLFPKASTSSDHHLPTSLLTSIPLFYCHHSSDFRLPYKCKTRTNPNQTKNMEVQIIERIPISASPPPTSSPSLTLPLSHLDTDRNLHVTFRTLRLYSKPDNSPEKDPFLVISPEVVSAALSLFFPLTGSLHCREPGSRPEIQCTPSDSIPLIRAVTEVRLSDLASCQPDSLFLNQLSPDLDQADNTPLLALQITRFSCGGFAFGMCVHHVLCDGAGANQFLGCIAHFTRGESRPVIQPLWDRTELLGPRIPPTLHVPIDKTLILDANVVKHGTYWNQDQCGGSRRLVKEWFDVNNKCVEKFRNRLNEEAGLGFNFTTFEALSAFIWHSRIKASQLNSDEVVKMVYSMNISKILDPPLPAGYWGNVCVPVYVTLTAHELTNQPLWEITAMIRDSKRYINNEYVRSYIDFQELHFAKGITAGTRVSAFTDWRRLGHSELDFGWGPPISVMPLSWKLLGSVEPCFFLPYSADDRKENKGFKILVCLDEANLESFKKDMKIFLE</sequence>
<comment type="caution">
    <text evidence="2">The sequence shown here is derived from an EMBL/GenBank/DDBJ whole genome shotgun (WGS) entry which is preliminary data.</text>
</comment>
<evidence type="ECO:0000256" key="1">
    <source>
        <dbReference type="ARBA" id="ARBA00009861"/>
    </source>
</evidence>
<comment type="similarity">
    <text evidence="1">Belongs to the plant acyltransferase family.</text>
</comment>
<dbReference type="PANTHER" id="PTHR31147">
    <property type="entry name" value="ACYL TRANSFERASE 4"/>
    <property type="match status" value="1"/>
</dbReference>
<evidence type="ECO:0000313" key="2">
    <source>
        <dbReference type="EMBL" id="KAJ4748873.1"/>
    </source>
</evidence>
<name>A0AAV8C058_9POAL</name>
<accession>A0AAV8C058</accession>
<dbReference type="Pfam" id="PF02458">
    <property type="entry name" value="Transferase"/>
    <property type="match status" value="1"/>
</dbReference>
<dbReference type="InterPro" id="IPR050898">
    <property type="entry name" value="Plant_acyltransferase"/>
</dbReference>
<dbReference type="Proteomes" id="UP001140206">
    <property type="component" value="Chromosome 5"/>
</dbReference>